<dbReference type="GO" id="GO:0030154">
    <property type="term" value="P:cell differentiation"/>
    <property type="evidence" value="ECO:0007669"/>
    <property type="project" value="TreeGrafter"/>
</dbReference>
<dbReference type="InterPro" id="IPR001766">
    <property type="entry name" value="Fork_head_dom"/>
</dbReference>
<evidence type="ECO:0000256" key="1">
    <source>
        <dbReference type="ARBA" id="ARBA00004123"/>
    </source>
</evidence>
<gene>
    <name evidence="13" type="ORF">AFUS01_LOCUS10372</name>
</gene>
<feature type="DNA-binding region" description="Fork-head" evidence="10">
    <location>
        <begin position="373"/>
        <end position="468"/>
    </location>
</feature>
<comment type="subcellular location">
    <subcellularLocation>
        <location evidence="1 10">Nucleus</location>
    </subcellularLocation>
</comment>
<feature type="compositionally biased region" description="Low complexity" evidence="11">
    <location>
        <begin position="334"/>
        <end position="344"/>
    </location>
</feature>
<keyword evidence="5" id="KW-0805">Transcription regulation</keyword>
<dbReference type="EMBL" id="CAJVCH010076950">
    <property type="protein sequence ID" value="CAG7721132.1"/>
    <property type="molecule type" value="Genomic_DNA"/>
</dbReference>
<evidence type="ECO:0000256" key="5">
    <source>
        <dbReference type="ARBA" id="ARBA00023015"/>
    </source>
</evidence>
<dbReference type="PROSITE" id="PS00658">
    <property type="entry name" value="FORK_HEAD_2"/>
    <property type="match status" value="1"/>
</dbReference>
<dbReference type="Pfam" id="PF00250">
    <property type="entry name" value="Forkhead"/>
    <property type="match status" value="1"/>
</dbReference>
<dbReference type="AlphaFoldDB" id="A0A8J2JLC3"/>
<evidence type="ECO:0000256" key="10">
    <source>
        <dbReference type="PROSITE-ProRule" id="PRU00089"/>
    </source>
</evidence>
<evidence type="ECO:0000313" key="14">
    <source>
        <dbReference type="Proteomes" id="UP000708208"/>
    </source>
</evidence>
<feature type="region of interest" description="Disordered" evidence="11">
    <location>
        <begin position="184"/>
        <end position="208"/>
    </location>
</feature>
<keyword evidence="7" id="KW-0804">Transcription</keyword>
<name>A0A8J2JLC3_9HEXA</name>
<evidence type="ECO:0000256" key="2">
    <source>
        <dbReference type="ARBA" id="ARBA00022499"/>
    </source>
</evidence>
<accession>A0A8J2JLC3</accession>
<evidence type="ECO:0000256" key="9">
    <source>
        <dbReference type="ARBA" id="ARBA00034872"/>
    </source>
</evidence>
<evidence type="ECO:0000313" key="13">
    <source>
        <dbReference type="EMBL" id="CAG7721132.1"/>
    </source>
</evidence>
<keyword evidence="14" id="KW-1185">Reference proteome</keyword>
<dbReference type="PROSITE" id="PS00657">
    <property type="entry name" value="FORK_HEAD_1"/>
    <property type="match status" value="1"/>
</dbReference>
<dbReference type="PANTHER" id="PTHR11829">
    <property type="entry name" value="FORKHEAD BOX PROTEIN"/>
    <property type="match status" value="1"/>
</dbReference>
<sequence>MSQDTGGDSHIHSILQTTELERADSVDSVTSAGSLHQGCLQNEKIQSKYGEYKSRELSISHPSLQHQQLNPNTCGTGMEYWSGGRRNCLEAPTIVANTRNGEMHPSDIHGSLHGDLQDMDREDGSIAVDTKVEPKPTSICVPVLSSVGLSSPNSPMDSRNLCLKPYHSMKDKFPGDIHGHNLHSHPYAHHHHHHHHHHHPGHHMGHHFQNDFIKSYPHLIPSERLLDIKEESTVVEDKSSVILEDHRVEQSNTGDLDIHEDTGEDDESIALDNNSISSGGGSSNTVISSGGGGTRTVYAFGTGMNRGTVTALKNGGTVEIDKGPVDIVSMAMTSSHANSDSESSATPPAASLLQDKSGGSNSTIDKVDDPNTKPPYSYVALITMAIKESTNERATLSEIYNYITQKFPYFENGNKKGWQNSIRHNLSLNECFVKVPREGGGERKGNYWTIAPDCGEMFENGNYRRRKRMKTRQCRTTPYHKSLCMTDPFSSMRVPGNYIGPGGYPSSVFRLSTSSPSASWGLSAMQSTSPFQYNARSPLPSQGLSAYSQLTCQLPNPFPQTAQISSVNSYNQLGAALPTSSAGYPTPCQPSANLHYHNYWSTESKFEDIIGNETLFIADQRRLWFPYMRLSFNRWKLVNEFGTTWVLRL</sequence>
<keyword evidence="8 10" id="KW-0539">Nucleus</keyword>
<dbReference type="Proteomes" id="UP000708208">
    <property type="component" value="Unassembled WGS sequence"/>
</dbReference>
<evidence type="ECO:0000256" key="7">
    <source>
        <dbReference type="ARBA" id="ARBA00023163"/>
    </source>
</evidence>
<evidence type="ECO:0000256" key="8">
    <source>
        <dbReference type="ARBA" id="ARBA00023242"/>
    </source>
</evidence>
<evidence type="ECO:0000256" key="6">
    <source>
        <dbReference type="ARBA" id="ARBA00023125"/>
    </source>
</evidence>
<dbReference type="GO" id="GO:0000981">
    <property type="term" value="F:DNA-binding transcription factor activity, RNA polymerase II-specific"/>
    <property type="evidence" value="ECO:0007669"/>
    <property type="project" value="TreeGrafter"/>
</dbReference>
<feature type="region of interest" description="Disordered" evidence="11">
    <location>
        <begin position="251"/>
        <end position="291"/>
    </location>
</feature>
<dbReference type="InterPro" id="IPR018122">
    <property type="entry name" value="TF_fork_head_CS_1"/>
</dbReference>
<dbReference type="InterPro" id="IPR030456">
    <property type="entry name" value="TF_fork_head_CS_2"/>
</dbReference>
<evidence type="ECO:0000256" key="3">
    <source>
        <dbReference type="ARBA" id="ARBA00022553"/>
    </source>
</evidence>
<dbReference type="FunFam" id="1.10.10.10:FF:000016">
    <property type="entry name" value="Forkhead box protein I1"/>
    <property type="match status" value="1"/>
</dbReference>
<dbReference type="GO" id="GO:0009653">
    <property type="term" value="P:anatomical structure morphogenesis"/>
    <property type="evidence" value="ECO:0007669"/>
    <property type="project" value="TreeGrafter"/>
</dbReference>
<dbReference type="OrthoDB" id="5954824at2759"/>
<keyword evidence="4" id="KW-0832">Ubl conjugation</keyword>
<feature type="domain" description="Fork-head" evidence="12">
    <location>
        <begin position="373"/>
        <end position="468"/>
    </location>
</feature>
<proteinExistence type="predicted"/>
<reference evidence="13" key="1">
    <citation type="submission" date="2021-06" db="EMBL/GenBank/DDBJ databases">
        <authorList>
            <person name="Hodson N. C."/>
            <person name="Mongue J. A."/>
            <person name="Jaron S. K."/>
        </authorList>
    </citation>
    <scope>NUCLEOTIDE SEQUENCE</scope>
</reference>
<comment type="caution">
    <text evidence="13">The sequence shown here is derived from an EMBL/GenBank/DDBJ whole genome shotgun (WGS) entry which is preliminary data.</text>
</comment>
<evidence type="ECO:0000256" key="11">
    <source>
        <dbReference type="SAM" id="MobiDB-lite"/>
    </source>
</evidence>
<dbReference type="SMART" id="SM00339">
    <property type="entry name" value="FH"/>
    <property type="match status" value="1"/>
</dbReference>
<protein>
    <recommendedName>
        <fullName evidence="9">Forkhead box protein L2</fullName>
    </recommendedName>
</protein>
<dbReference type="GO" id="GO:0000978">
    <property type="term" value="F:RNA polymerase II cis-regulatory region sequence-specific DNA binding"/>
    <property type="evidence" value="ECO:0007669"/>
    <property type="project" value="TreeGrafter"/>
</dbReference>
<dbReference type="CDD" id="cd20028">
    <property type="entry name" value="FH_FOXL2"/>
    <property type="match status" value="1"/>
</dbReference>
<organism evidence="13 14">
    <name type="scientific">Allacma fusca</name>
    <dbReference type="NCBI Taxonomy" id="39272"/>
    <lineage>
        <taxon>Eukaryota</taxon>
        <taxon>Metazoa</taxon>
        <taxon>Ecdysozoa</taxon>
        <taxon>Arthropoda</taxon>
        <taxon>Hexapoda</taxon>
        <taxon>Collembola</taxon>
        <taxon>Symphypleona</taxon>
        <taxon>Sminthuridae</taxon>
        <taxon>Allacma</taxon>
    </lineage>
</organism>
<dbReference type="PANTHER" id="PTHR11829:SF411">
    <property type="entry name" value="FORKHEAD BOX PROTEIN L2"/>
    <property type="match status" value="1"/>
</dbReference>
<evidence type="ECO:0000256" key="4">
    <source>
        <dbReference type="ARBA" id="ARBA00022843"/>
    </source>
</evidence>
<feature type="region of interest" description="Disordered" evidence="11">
    <location>
        <begin position="334"/>
        <end position="371"/>
    </location>
</feature>
<evidence type="ECO:0000259" key="12">
    <source>
        <dbReference type="PROSITE" id="PS50039"/>
    </source>
</evidence>
<dbReference type="InterPro" id="IPR050211">
    <property type="entry name" value="FOX_domain-containing"/>
</dbReference>
<dbReference type="GO" id="GO:0005634">
    <property type="term" value="C:nucleus"/>
    <property type="evidence" value="ECO:0007669"/>
    <property type="project" value="UniProtKB-SubCell"/>
</dbReference>
<dbReference type="PROSITE" id="PS50039">
    <property type="entry name" value="FORK_HEAD_3"/>
    <property type="match status" value="1"/>
</dbReference>
<keyword evidence="2" id="KW-1017">Isopeptide bond</keyword>
<keyword evidence="6 10" id="KW-0238">DNA-binding</keyword>
<keyword evidence="3" id="KW-0597">Phosphoprotein</keyword>
<dbReference type="InterPro" id="IPR047515">
    <property type="entry name" value="FH_FOXL2"/>
</dbReference>
<feature type="compositionally biased region" description="Basic residues" evidence="11">
    <location>
        <begin position="184"/>
        <end position="206"/>
    </location>
</feature>